<evidence type="ECO:0000313" key="2">
    <source>
        <dbReference type="EMBL" id="QEW05965.1"/>
    </source>
</evidence>
<keyword evidence="1" id="KW-1133">Transmembrane helix</keyword>
<dbReference type="EMBL" id="CP044222">
    <property type="protein sequence ID" value="QEW05965.1"/>
    <property type="molecule type" value="Genomic_DNA"/>
</dbReference>
<feature type="transmembrane region" description="Helical" evidence="1">
    <location>
        <begin position="65"/>
        <end position="84"/>
    </location>
</feature>
<name>A0A5J6LBM0_9GAMM</name>
<sequence>MEKLLNKSRFLVLVIVLVCALSSILLYITSIHVIYSIVMEWIVKIPSSADNGKRLAVNLLKVLDTLLIAVTFQIMALGLYRLFISTTASIGSGLFTALKINDFHDLKVTMIQVSMVILVILFLEQAVEIGGTLETLYFGLAIALVIFSSVFAVKSMLESKHPGDK</sequence>
<keyword evidence="3" id="KW-1185">Reference proteome</keyword>
<dbReference type="Pfam" id="PF03350">
    <property type="entry name" value="UPF0114"/>
    <property type="match status" value="1"/>
</dbReference>
<feature type="transmembrane region" description="Helical" evidence="1">
    <location>
        <begin position="105"/>
        <end position="123"/>
    </location>
</feature>
<accession>A0A5J6LBM0</accession>
<keyword evidence="1" id="KW-0812">Transmembrane</keyword>
<keyword evidence="1" id="KW-0472">Membrane</keyword>
<proteinExistence type="predicted"/>
<dbReference type="KEGG" id="nik:F5I99_05370"/>
<organism evidence="2 3">
    <name type="scientific">Nitrincola iocasae</name>
    <dbReference type="NCBI Taxonomy" id="2614693"/>
    <lineage>
        <taxon>Bacteria</taxon>
        <taxon>Pseudomonadati</taxon>
        <taxon>Pseudomonadota</taxon>
        <taxon>Gammaproteobacteria</taxon>
        <taxon>Oceanospirillales</taxon>
        <taxon>Oceanospirillaceae</taxon>
        <taxon>Nitrincola</taxon>
    </lineage>
</organism>
<dbReference type="InterPro" id="IPR005134">
    <property type="entry name" value="UPF0114"/>
</dbReference>
<protein>
    <submittedName>
        <fullName evidence="2">YqhA family protein</fullName>
    </submittedName>
</protein>
<dbReference type="RefSeq" id="WP_151054001.1">
    <property type="nucleotide sequence ID" value="NZ_CP044222.1"/>
</dbReference>
<feature type="transmembrane region" description="Helical" evidence="1">
    <location>
        <begin position="12"/>
        <end position="38"/>
    </location>
</feature>
<feature type="transmembrane region" description="Helical" evidence="1">
    <location>
        <begin position="135"/>
        <end position="153"/>
    </location>
</feature>
<dbReference type="Proteomes" id="UP000325606">
    <property type="component" value="Chromosome"/>
</dbReference>
<evidence type="ECO:0000313" key="3">
    <source>
        <dbReference type="Proteomes" id="UP000325606"/>
    </source>
</evidence>
<dbReference type="PIRSF" id="PIRSF026509">
    <property type="entry name" value="UCP026509"/>
    <property type="match status" value="1"/>
</dbReference>
<dbReference type="AlphaFoldDB" id="A0A5J6LBM0"/>
<reference evidence="2 3" key="1">
    <citation type="submission" date="2019-09" db="EMBL/GenBank/DDBJ databases">
        <title>Nitrincola iocasae sp. nov., a bacterium isolated from the sediment collected at a cold seep field in South China Sea.</title>
        <authorList>
            <person name="Zhang H."/>
            <person name="Wang H."/>
            <person name="Li C."/>
        </authorList>
    </citation>
    <scope>NUCLEOTIDE SEQUENCE [LARGE SCALE GENOMIC DNA]</scope>
    <source>
        <strain evidence="2 3">KXZD1103</strain>
    </source>
</reference>
<evidence type="ECO:0000256" key="1">
    <source>
        <dbReference type="SAM" id="Phobius"/>
    </source>
</evidence>
<gene>
    <name evidence="2" type="ORF">F5I99_05370</name>
</gene>